<name>A0ABT3R2F6_9HYPH</name>
<comment type="similarity">
    <text evidence="1 8">Belongs to the SOS response-associated peptidase family.</text>
</comment>
<proteinExistence type="inferred from homology"/>
<keyword evidence="2 8" id="KW-0645">Protease</keyword>
<accession>A0ABT3R2F6</accession>
<evidence type="ECO:0000313" key="11">
    <source>
        <dbReference type="Proteomes" id="UP001300261"/>
    </source>
</evidence>
<comment type="caution">
    <text evidence="10">The sequence shown here is derived from an EMBL/GenBank/DDBJ whole genome shotgun (WGS) entry which is preliminary data.</text>
</comment>
<gene>
    <name evidence="10" type="ORF">ON753_13520</name>
</gene>
<evidence type="ECO:0000256" key="3">
    <source>
        <dbReference type="ARBA" id="ARBA00022763"/>
    </source>
</evidence>
<evidence type="ECO:0000256" key="9">
    <source>
        <dbReference type="SAM" id="MobiDB-lite"/>
    </source>
</evidence>
<evidence type="ECO:0000256" key="8">
    <source>
        <dbReference type="RuleBase" id="RU364100"/>
    </source>
</evidence>
<dbReference type="InterPro" id="IPR003738">
    <property type="entry name" value="SRAP"/>
</dbReference>
<evidence type="ECO:0000256" key="1">
    <source>
        <dbReference type="ARBA" id="ARBA00008136"/>
    </source>
</evidence>
<dbReference type="EMBL" id="JAPEVI010000003">
    <property type="protein sequence ID" value="MCX2723379.1"/>
    <property type="molecule type" value="Genomic_DNA"/>
</dbReference>
<dbReference type="Gene3D" id="3.90.1680.10">
    <property type="entry name" value="SOS response associated peptidase-like"/>
    <property type="match status" value="1"/>
</dbReference>
<evidence type="ECO:0000313" key="10">
    <source>
        <dbReference type="EMBL" id="MCX2723379.1"/>
    </source>
</evidence>
<evidence type="ECO:0000256" key="6">
    <source>
        <dbReference type="ARBA" id="ARBA00023125"/>
    </source>
</evidence>
<keyword evidence="11" id="KW-1185">Reference proteome</keyword>
<evidence type="ECO:0000256" key="4">
    <source>
        <dbReference type="ARBA" id="ARBA00022801"/>
    </source>
</evidence>
<dbReference type="Proteomes" id="UP001300261">
    <property type="component" value="Unassembled WGS sequence"/>
</dbReference>
<dbReference type="InterPro" id="IPR036590">
    <property type="entry name" value="SRAP-like"/>
</dbReference>
<reference evidence="10 11" key="1">
    <citation type="journal article" date="2016" name="Int. J. Syst. Evol. Microbiol.">
        <title>Labrenzia salina sp. nov., isolated from the rhizosphere of the halophyte Arthrocnemum macrostachyum.</title>
        <authorList>
            <person name="Camacho M."/>
            <person name="Redondo-Gomez S."/>
            <person name="Rodriguez-Llorente I."/>
            <person name="Rohde M."/>
            <person name="Sproer C."/>
            <person name="Schumann P."/>
            <person name="Klenk H.P."/>
            <person name="Montero-Calasanz M.D.C."/>
        </authorList>
    </citation>
    <scope>NUCLEOTIDE SEQUENCE [LARGE SCALE GENOMIC DNA]</scope>
    <source>
        <strain evidence="10 11">DSM 29163</strain>
    </source>
</reference>
<feature type="compositionally biased region" description="Acidic residues" evidence="9">
    <location>
        <begin position="226"/>
        <end position="236"/>
    </location>
</feature>
<keyword evidence="3" id="KW-0227">DNA damage</keyword>
<feature type="region of interest" description="Disordered" evidence="9">
    <location>
        <begin position="211"/>
        <end position="236"/>
    </location>
</feature>
<dbReference type="PANTHER" id="PTHR13604:SF0">
    <property type="entry name" value="ABASIC SITE PROCESSING PROTEIN HMCES"/>
    <property type="match status" value="1"/>
</dbReference>
<keyword evidence="5" id="KW-0190">Covalent protein-DNA linkage</keyword>
<keyword evidence="4 8" id="KW-0378">Hydrolase</keyword>
<evidence type="ECO:0000256" key="2">
    <source>
        <dbReference type="ARBA" id="ARBA00022670"/>
    </source>
</evidence>
<keyword evidence="7" id="KW-0456">Lyase</keyword>
<evidence type="ECO:0000256" key="7">
    <source>
        <dbReference type="ARBA" id="ARBA00023239"/>
    </source>
</evidence>
<dbReference type="RefSeq" id="WP_265963160.1">
    <property type="nucleotide sequence ID" value="NZ_JAPEVI010000003.1"/>
</dbReference>
<organism evidence="10 11">
    <name type="scientific">Roseibium salinum</name>
    <dbReference type="NCBI Taxonomy" id="1604349"/>
    <lineage>
        <taxon>Bacteria</taxon>
        <taxon>Pseudomonadati</taxon>
        <taxon>Pseudomonadota</taxon>
        <taxon>Alphaproteobacteria</taxon>
        <taxon>Hyphomicrobiales</taxon>
        <taxon>Stappiaceae</taxon>
        <taxon>Roseibium</taxon>
    </lineage>
</organism>
<dbReference type="SUPFAM" id="SSF143081">
    <property type="entry name" value="BB1717-like"/>
    <property type="match status" value="1"/>
</dbReference>
<sequence>MCGRVTVKTSADGLVEAFPFAQRRQGDGLDGLRPRFNGAPGLEYPLIVNEPDMPGSAFVMAHWGFVPRWMKEAKGGPKPVNAKSETVATNGMFRAAYRSRRALMPIDGYFEWQAVRGQRVKQPYAISMTDDKPFALAAIWEVWRNPETGAAVRTFCVLTCPANDLMARIHDRMPVIIDPVDYGHWLSIDTEDPSDLLKPYPSERLKMWPVSTRVNSPRNDTPDILDPFDPDPDLLD</sequence>
<dbReference type="Pfam" id="PF02586">
    <property type="entry name" value="SRAP"/>
    <property type="match status" value="1"/>
</dbReference>
<evidence type="ECO:0000256" key="5">
    <source>
        <dbReference type="ARBA" id="ARBA00023124"/>
    </source>
</evidence>
<keyword evidence="6" id="KW-0238">DNA-binding</keyword>
<protein>
    <recommendedName>
        <fullName evidence="8">Abasic site processing protein</fullName>
        <ecNumber evidence="8">3.4.-.-</ecNumber>
    </recommendedName>
</protein>
<dbReference type="EC" id="3.4.-.-" evidence="8"/>
<dbReference type="PANTHER" id="PTHR13604">
    <property type="entry name" value="DC12-RELATED"/>
    <property type="match status" value="1"/>
</dbReference>